<dbReference type="Proteomes" id="UP001189624">
    <property type="component" value="Chromosome 3"/>
</dbReference>
<evidence type="ECO:0000313" key="3">
    <source>
        <dbReference type="EMBL" id="CAJ1937547.1"/>
    </source>
</evidence>
<evidence type="ECO:0000313" key="4">
    <source>
        <dbReference type="Proteomes" id="UP001189624"/>
    </source>
</evidence>
<evidence type="ECO:0000256" key="2">
    <source>
        <dbReference type="SAM" id="SignalP"/>
    </source>
</evidence>
<protein>
    <submittedName>
        <fullName evidence="3">Uncharacterized protein</fullName>
    </submittedName>
</protein>
<dbReference type="PANTHER" id="PTHR33184:SF76">
    <property type="entry name" value="TAPETUM DETERMINANT PROTEIN"/>
    <property type="match status" value="1"/>
</dbReference>
<evidence type="ECO:0000256" key="1">
    <source>
        <dbReference type="ARBA" id="ARBA00022729"/>
    </source>
</evidence>
<dbReference type="Gramene" id="rna-AYBTSS11_LOCUS8083">
    <property type="protein sequence ID" value="CAJ1937547.1"/>
    <property type="gene ID" value="gene-AYBTSS11_LOCUS8083"/>
</dbReference>
<dbReference type="AlphaFoldDB" id="A0AA86S304"/>
<sequence length="129" mass="14221">MKTQGFIVTLFLIGIVCVTGSKRGMKIEEKCSRLSIQISQSPTTELPNGIPQYRVEIENTCTDCAISQIHINCGMFSSARLINPKIFKRLRYNDCLVNDGKTLRSGAVVSFTYATTFAYPLSVSSVLCA</sequence>
<feature type="chain" id="PRO_5041654344" evidence="2">
    <location>
        <begin position="21"/>
        <end position="129"/>
    </location>
</feature>
<dbReference type="GO" id="GO:0001709">
    <property type="term" value="P:cell fate determination"/>
    <property type="evidence" value="ECO:0007669"/>
    <property type="project" value="TreeGrafter"/>
</dbReference>
<dbReference type="EMBL" id="OY731400">
    <property type="protein sequence ID" value="CAJ1937547.1"/>
    <property type="molecule type" value="Genomic_DNA"/>
</dbReference>
<organism evidence="3 4">
    <name type="scientific">Sphenostylis stenocarpa</name>
    <dbReference type="NCBI Taxonomy" id="92480"/>
    <lineage>
        <taxon>Eukaryota</taxon>
        <taxon>Viridiplantae</taxon>
        <taxon>Streptophyta</taxon>
        <taxon>Embryophyta</taxon>
        <taxon>Tracheophyta</taxon>
        <taxon>Spermatophyta</taxon>
        <taxon>Magnoliopsida</taxon>
        <taxon>eudicotyledons</taxon>
        <taxon>Gunneridae</taxon>
        <taxon>Pentapetalae</taxon>
        <taxon>rosids</taxon>
        <taxon>fabids</taxon>
        <taxon>Fabales</taxon>
        <taxon>Fabaceae</taxon>
        <taxon>Papilionoideae</taxon>
        <taxon>50 kb inversion clade</taxon>
        <taxon>NPAAA clade</taxon>
        <taxon>indigoferoid/millettioid clade</taxon>
        <taxon>Phaseoleae</taxon>
        <taxon>Sphenostylis</taxon>
    </lineage>
</organism>
<name>A0AA86S304_9FABA</name>
<dbReference type="InterPro" id="IPR040361">
    <property type="entry name" value="TPD1"/>
</dbReference>
<dbReference type="Pfam" id="PF24068">
    <property type="entry name" value="TPD1_C"/>
    <property type="match status" value="1"/>
</dbReference>
<dbReference type="PANTHER" id="PTHR33184">
    <property type="entry name" value="PROTEIN TAPETUM DETERMINANT 1-LIKE-RELATED"/>
    <property type="match status" value="1"/>
</dbReference>
<proteinExistence type="predicted"/>
<accession>A0AA86S304</accession>
<reference evidence="3" key="1">
    <citation type="submission" date="2023-10" db="EMBL/GenBank/DDBJ databases">
        <authorList>
            <person name="Domelevo Entfellner J.-B."/>
        </authorList>
    </citation>
    <scope>NUCLEOTIDE SEQUENCE</scope>
</reference>
<feature type="signal peptide" evidence="2">
    <location>
        <begin position="1"/>
        <end position="20"/>
    </location>
</feature>
<keyword evidence="4" id="KW-1185">Reference proteome</keyword>
<keyword evidence="1 2" id="KW-0732">Signal</keyword>
<gene>
    <name evidence="3" type="ORF">AYBTSS11_LOCUS8083</name>
</gene>